<dbReference type="KEGG" id="aqu:100633721"/>
<protein>
    <recommendedName>
        <fullName evidence="1">UBC core domain-containing protein</fullName>
    </recommendedName>
</protein>
<sequence>MSGIWSSELASRLPGTPVRLQSGVGAISPVKEIIHDQPRSGGTASVTKKRNKTTSPLCSEMDQHLTELDLLLELKMLSEDPVPGVFLLPSTKSLLEWHGILFLHNGPWKGGIFRFTLYIPDEFPQMRPMIRFKSNVYHPYIHTHNGAMNMLQVLPNWKSKTHHIKDVILAMRGCFFRDEFLSASSKEEGIAIKEKIRSCVEDSNKQSQHNGDPENVFNFTDNETMITKARQLLHEGGLPEEDKGNSTGILDTLSATVSQLFDFVIGQ</sequence>
<evidence type="ECO:0000259" key="1">
    <source>
        <dbReference type="PROSITE" id="PS50127"/>
    </source>
</evidence>
<evidence type="ECO:0000313" key="2">
    <source>
        <dbReference type="EnsemblMetazoa" id="Aqu2.1.32147_001"/>
    </source>
</evidence>
<dbReference type="EnsemblMetazoa" id="XM_003386512.3">
    <property type="protein sequence ID" value="XP_003386560.1"/>
    <property type="gene ID" value="LOC100633721"/>
</dbReference>
<proteinExistence type="predicted"/>
<dbReference type="SUPFAM" id="SSF54495">
    <property type="entry name" value="UBC-like"/>
    <property type="match status" value="1"/>
</dbReference>
<organism evidence="2">
    <name type="scientific">Amphimedon queenslandica</name>
    <name type="common">Sponge</name>
    <dbReference type="NCBI Taxonomy" id="400682"/>
    <lineage>
        <taxon>Eukaryota</taxon>
        <taxon>Metazoa</taxon>
        <taxon>Porifera</taxon>
        <taxon>Demospongiae</taxon>
        <taxon>Heteroscleromorpha</taxon>
        <taxon>Haplosclerida</taxon>
        <taxon>Niphatidae</taxon>
        <taxon>Amphimedon</taxon>
    </lineage>
</organism>
<name>A0A1X7UXR2_AMPQE</name>
<dbReference type="PANTHER" id="PTHR24067">
    <property type="entry name" value="UBIQUITIN-CONJUGATING ENZYME E2"/>
    <property type="match status" value="1"/>
</dbReference>
<keyword evidence="3" id="KW-1185">Reference proteome</keyword>
<dbReference type="PROSITE" id="PS50127">
    <property type="entry name" value="UBC_2"/>
    <property type="match status" value="1"/>
</dbReference>
<dbReference type="EnsemblMetazoa" id="Aqu2.1.32147_001">
    <property type="protein sequence ID" value="Aqu2.1.32147_001"/>
    <property type="gene ID" value="Aqu2.1.32147"/>
</dbReference>
<dbReference type="AlphaFoldDB" id="A0A1X7UXR2"/>
<dbReference type="InterPro" id="IPR000608">
    <property type="entry name" value="UBC"/>
</dbReference>
<gene>
    <name evidence="2" type="primary">100633721</name>
</gene>
<dbReference type="Proteomes" id="UP000007879">
    <property type="component" value="Unassembled WGS sequence"/>
</dbReference>
<dbReference type="InterPro" id="IPR016135">
    <property type="entry name" value="UBQ-conjugating_enzyme/RWD"/>
</dbReference>
<dbReference type="Pfam" id="PF00179">
    <property type="entry name" value="UQ_con"/>
    <property type="match status" value="1"/>
</dbReference>
<dbReference type="eggNOG" id="KOG0429">
    <property type="taxonomic scope" value="Eukaryota"/>
</dbReference>
<dbReference type="CDD" id="cd23814">
    <property type="entry name" value="UEV_AKTIP"/>
    <property type="match status" value="1"/>
</dbReference>
<reference evidence="2" key="2">
    <citation type="submission" date="2017-05" db="UniProtKB">
        <authorList>
            <consortium name="EnsemblMetazoa"/>
        </authorList>
    </citation>
    <scope>IDENTIFICATION</scope>
</reference>
<dbReference type="SMART" id="SM00212">
    <property type="entry name" value="UBCc"/>
    <property type="match status" value="1"/>
</dbReference>
<feature type="domain" description="UBC core" evidence="1">
    <location>
        <begin position="65"/>
        <end position="216"/>
    </location>
</feature>
<dbReference type="InParanoid" id="A0A1X7UXR2"/>
<dbReference type="Gene3D" id="3.10.110.10">
    <property type="entry name" value="Ubiquitin Conjugating Enzyme"/>
    <property type="match status" value="1"/>
</dbReference>
<dbReference type="InterPro" id="IPR050113">
    <property type="entry name" value="Ub_conjugating_enzyme"/>
</dbReference>
<dbReference type="OrthoDB" id="5596422at2759"/>
<reference evidence="3" key="1">
    <citation type="journal article" date="2010" name="Nature">
        <title>The Amphimedon queenslandica genome and the evolution of animal complexity.</title>
        <authorList>
            <person name="Srivastava M."/>
            <person name="Simakov O."/>
            <person name="Chapman J."/>
            <person name="Fahey B."/>
            <person name="Gauthier M.E."/>
            <person name="Mitros T."/>
            <person name="Richards G.S."/>
            <person name="Conaco C."/>
            <person name="Dacre M."/>
            <person name="Hellsten U."/>
            <person name="Larroux C."/>
            <person name="Putnam N.H."/>
            <person name="Stanke M."/>
            <person name="Adamska M."/>
            <person name="Darling A."/>
            <person name="Degnan S.M."/>
            <person name="Oakley T.H."/>
            <person name="Plachetzki D.C."/>
            <person name="Zhai Y."/>
            <person name="Adamski M."/>
            <person name="Calcino A."/>
            <person name="Cummins S.F."/>
            <person name="Goodstein D.M."/>
            <person name="Harris C."/>
            <person name="Jackson D.J."/>
            <person name="Leys S.P."/>
            <person name="Shu S."/>
            <person name="Woodcroft B.J."/>
            <person name="Vervoort M."/>
            <person name="Kosik K.S."/>
            <person name="Manning G."/>
            <person name="Degnan B.M."/>
            <person name="Rokhsar D.S."/>
        </authorList>
    </citation>
    <scope>NUCLEOTIDE SEQUENCE [LARGE SCALE GENOMIC DNA]</scope>
</reference>
<accession>A0A1X7UXR2</accession>
<dbReference type="STRING" id="400682.A0A1X7UXR2"/>
<evidence type="ECO:0000313" key="3">
    <source>
        <dbReference type="Proteomes" id="UP000007879"/>
    </source>
</evidence>